<dbReference type="Proteomes" id="UP000663124">
    <property type="component" value="Chromosome 1"/>
</dbReference>
<protein>
    <submittedName>
        <fullName evidence="1">Uncharacterized protein</fullName>
    </submittedName>
</protein>
<dbReference type="EMBL" id="CP043884">
    <property type="protein sequence ID" value="QOI42094.1"/>
    <property type="molecule type" value="Genomic_DNA"/>
</dbReference>
<accession>A0AAP9WDH9</accession>
<dbReference type="AlphaFoldDB" id="A0AAP9WDH9"/>
<proteinExistence type="predicted"/>
<evidence type="ECO:0000313" key="2">
    <source>
        <dbReference type="Proteomes" id="UP000663124"/>
    </source>
</evidence>
<evidence type="ECO:0000313" key="1">
    <source>
        <dbReference type="EMBL" id="QOI42094.1"/>
    </source>
</evidence>
<organism evidence="1 2">
    <name type="scientific">Leptospira interrogans serovar Canicola</name>
    <dbReference type="NCBI Taxonomy" id="211880"/>
    <lineage>
        <taxon>Bacteria</taxon>
        <taxon>Pseudomonadati</taxon>
        <taxon>Spirochaetota</taxon>
        <taxon>Spirochaetia</taxon>
        <taxon>Leptospirales</taxon>
        <taxon>Leptospiraceae</taxon>
        <taxon>Leptospira</taxon>
    </lineage>
</organism>
<gene>
    <name evidence="1" type="ORF">Lepto782_07325</name>
</gene>
<name>A0AAP9WDH9_LEPIR</name>
<sequence>MRVFLLLLLKINAKYLKSACIFRKISRLRTVKGRNRLKAKYFFQCDFSIFRKNVPEIVN</sequence>
<reference evidence="1" key="1">
    <citation type="submission" date="2019-09" db="EMBL/GenBank/DDBJ databases">
        <title>Comparative Genomics of Leptospira interrogans Reveals Genome Plasticity - A Common Adaptive Strategy for Survival in Various Hosts.</title>
        <authorList>
            <person name="Ramli S.R."/>
            <person name="Bunk B."/>
            <person name="Goris M."/>
            <person name="Bhuju S."/>
            <person name="Jarek M."/>
            <person name="Sproer C."/>
            <person name="Mustakim S."/>
            <person name="Strommenger B."/>
            <person name="Pessler F."/>
        </authorList>
    </citation>
    <scope>NUCLEOTIDE SEQUENCE</scope>
    <source>
        <strain evidence="1">782</strain>
    </source>
</reference>